<protein>
    <recommendedName>
        <fullName evidence="5">L,D-transpeptidase</fullName>
    </recommendedName>
</protein>
<organism evidence="3 4">
    <name type="scientific">Streptomyces hoynatensis</name>
    <dbReference type="NCBI Taxonomy" id="1141874"/>
    <lineage>
        <taxon>Bacteria</taxon>
        <taxon>Bacillati</taxon>
        <taxon>Actinomycetota</taxon>
        <taxon>Actinomycetes</taxon>
        <taxon>Kitasatosporales</taxon>
        <taxon>Streptomycetaceae</taxon>
        <taxon>Streptomyces</taxon>
    </lineage>
</organism>
<feature type="region of interest" description="Disordered" evidence="1">
    <location>
        <begin position="19"/>
        <end position="61"/>
    </location>
</feature>
<dbReference type="Proteomes" id="UP000272474">
    <property type="component" value="Unassembled WGS sequence"/>
</dbReference>
<comment type="caution">
    <text evidence="3">The sequence shown here is derived from an EMBL/GenBank/DDBJ whole genome shotgun (WGS) entry which is preliminary data.</text>
</comment>
<evidence type="ECO:0000313" key="3">
    <source>
        <dbReference type="EMBL" id="RKN47241.1"/>
    </source>
</evidence>
<proteinExistence type="predicted"/>
<accession>A0A3A9ZFT3</accession>
<gene>
    <name evidence="3" type="ORF">D7294_00860</name>
</gene>
<keyword evidence="4" id="KW-1185">Reference proteome</keyword>
<feature type="chain" id="PRO_5039233410" description="L,D-transpeptidase" evidence="2">
    <location>
        <begin position="19"/>
        <end position="182"/>
    </location>
</feature>
<dbReference type="AlphaFoldDB" id="A0A3A9ZFT3"/>
<feature type="region of interest" description="Disordered" evidence="1">
    <location>
        <begin position="143"/>
        <end position="164"/>
    </location>
</feature>
<name>A0A3A9ZFT3_9ACTN</name>
<feature type="compositionally biased region" description="Low complexity" evidence="1">
    <location>
        <begin position="22"/>
        <end position="40"/>
    </location>
</feature>
<sequence>MTASALAVVAFFAYQASGADEPAAGPATPPSDSASPSAEGDGSGGEAGEEPALPADSGEGRRVVYSLGQQRVWLVEESEDGTGEAVAGTFEVFPSSVSPEPGEYHVSSRTEQGTGSDGVPIEHSVVFDTNPEGVVFGFSAALDGSAPDPNAEQRTGGIRQTREDGSATWDFASEGTTVVVVS</sequence>
<dbReference type="OrthoDB" id="5242394at2"/>
<reference evidence="3 4" key="1">
    <citation type="journal article" date="2014" name="Int. J. Syst. Evol. Microbiol.">
        <title>Streptomyces hoynatensis sp. nov., isolated from deep marine sediment.</title>
        <authorList>
            <person name="Veyisoglu A."/>
            <person name="Sahin N."/>
        </authorList>
    </citation>
    <scope>NUCLEOTIDE SEQUENCE [LARGE SCALE GENOMIC DNA]</scope>
    <source>
        <strain evidence="3 4">KCTC 29097</strain>
    </source>
</reference>
<evidence type="ECO:0000256" key="2">
    <source>
        <dbReference type="SAM" id="SignalP"/>
    </source>
</evidence>
<evidence type="ECO:0000313" key="4">
    <source>
        <dbReference type="Proteomes" id="UP000272474"/>
    </source>
</evidence>
<evidence type="ECO:0000256" key="1">
    <source>
        <dbReference type="SAM" id="MobiDB-lite"/>
    </source>
</evidence>
<feature type="signal peptide" evidence="2">
    <location>
        <begin position="1"/>
        <end position="18"/>
    </location>
</feature>
<feature type="region of interest" description="Disordered" evidence="1">
    <location>
        <begin position="93"/>
        <end position="122"/>
    </location>
</feature>
<dbReference type="EMBL" id="RBAL01000001">
    <property type="protein sequence ID" value="RKN47241.1"/>
    <property type="molecule type" value="Genomic_DNA"/>
</dbReference>
<keyword evidence="2" id="KW-0732">Signal</keyword>
<evidence type="ECO:0008006" key="5">
    <source>
        <dbReference type="Google" id="ProtNLM"/>
    </source>
</evidence>